<proteinExistence type="predicted"/>
<dbReference type="PROSITE" id="PS51257">
    <property type="entry name" value="PROKAR_LIPOPROTEIN"/>
    <property type="match status" value="1"/>
</dbReference>
<feature type="signal peptide" evidence="2">
    <location>
        <begin position="1"/>
        <end position="27"/>
    </location>
</feature>
<evidence type="ECO:0008006" key="5">
    <source>
        <dbReference type="Google" id="ProtNLM"/>
    </source>
</evidence>
<feature type="compositionally biased region" description="Acidic residues" evidence="1">
    <location>
        <begin position="29"/>
        <end position="82"/>
    </location>
</feature>
<name>A0A1H5MCW1_9MICO</name>
<evidence type="ECO:0000313" key="3">
    <source>
        <dbReference type="EMBL" id="SEE87309.1"/>
    </source>
</evidence>
<evidence type="ECO:0000256" key="1">
    <source>
        <dbReference type="SAM" id="MobiDB-lite"/>
    </source>
</evidence>
<gene>
    <name evidence="3" type="ORF">SAMN04488554_3308</name>
</gene>
<keyword evidence="4" id="KW-1185">Reference proteome</keyword>
<keyword evidence="2" id="KW-0732">Signal</keyword>
<feature type="region of interest" description="Disordered" evidence="1">
    <location>
        <begin position="28"/>
        <end position="82"/>
    </location>
</feature>
<dbReference type="STRING" id="648782.SAMN04488554_3308"/>
<organism evidence="3 4">
    <name type="scientific">Ruania alba</name>
    <dbReference type="NCBI Taxonomy" id="648782"/>
    <lineage>
        <taxon>Bacteria</taxon>
        <taxon>Bacillati</taxon>
        <taxon>Actinomycetota</taxon>
        <taxon>Actinomycetes</taxon>
        <taxon>Micrococcales</taxon>
        <taxon>Ruaniaceae</taxon>
        <taxon>Ruania</taxon>
    </lineage>
</organism>
<dbReference type="Proteomes" id="UP000199220">
    <property type="component" value="Unassembled WGS sequence"/>
</dbReference>
<reference evidence="4" key="1">
    <citation type="submission" date="2016-10" db="EMBL/GenBank/DDBJ databases">
        <authorList>
            <person name="Varghese N."/>
            <person name="Submissions S."/>
        </authorList>
    </citation>
    <scope>NUCLEOTIDE SEQUENCE [LARGE SCALE GENOMIC DNA]</scope>
    <source>
        <strain evidence="4">DSM 21368</strain>
    </source>
</reference>
<evidence type="ECO:0000256" key="2">
    <source>
        <dbReference type="SAM" id="SignalP"/>
    </source>
</evidence>
<feature type="chain" id="PRO_5039450196" description="DUF3558 domain-containing protein" evidence="2">
    <location>
        <begin position="28"/>
        <end position="226"/>
    </location>
</feature>
<protein>
    <recommendedName>
        <fullName evidence="5">DUF3558 domain-containing protein</fullName>
    </recommendedName>
</protein>
<accession>A0A1H5MCW1</accession>
<sequence>MKTFTTRTRHLATATGLGMLLALTACGGDAEETQEPDTTTEESSEESGADEGDGGAEEAAATDEDTTEDTSEETEDGGDEAADAGAVAPAEDFDPCAAVTADEVSGIVGFTVSEGSGEEMMGSQMCTFAATDGAAASVLIQWIPMGGDFDSNVEAATSSYSDASEPEEVTVAGATRAATVTGENMSLPTVVAFSQVDGGVFQVMIAGEGGQVDQVVALSELTIAQV</sequence>
<dbReference type="RefSeq" id="WP_089774123.1">
    <property type="nucleotide sequence ID" value="NZ_FNTX01000002.1"/>
</dbReference>
<evidence type="ECO:0000313" key="4">
    <source>
        <dbReference type="Proteomes" id="UP000199220"/>
    </source>
</evidence>
<dbReference type="EMBL" id="FNTX01000002">
    <property type="protein sequence ID" value="SEE87309.1"/>
    <property type="molecule type" value="Genomic_DNA"/>
</dbReference>
<dbReference type="AlphaFoldDB" id="A0A1H5MCW1"/>